<gene>
    <name evidence="1" type="ORF">TKK_016242</name>
</gene>
<name>A0ABD2W7H4_9HYME</name>
<dbReference type="AlphaFoldDB" id="A0ABD2W7H4"/>
<accession>A0ABD2W7H4</accession>
<comment type="caution">
    <text evidence="1">The sequence shown here is derived from an EMBL/GenBank/DDBJ whole genome shotgun (WGS) entry which is preliminary data.</text>
</comment>
<organism evidence="1 2">
    <name type="scientific">Trichogramma kaykai</name>
    <dbReference type="NCBI Taxonomy" id="54128"/>
    <lineage>
        <taxon>Eukaryota</taxon>
        <taxon>Metazoa</taxon>
        <taxon>Ecdysozoa</taxon>
        <taxon>Arthropoda</taxon>
        <taxon>Hexapoda</taxon>
        <taxon>Insecta</taxon>
        <taxon>Pterygota</taxon>
        <taxon>Neoptera</taxon>
        <taxon>Endopterygota</taxon>
        <taxon>Hymenoptera</taxon>
        <taxon>Apocrita</taxon>
        <taxon>Proctotrupomorpha</taxon>
        <taxon>Chalcidoidea</taxon>
        <taxon>Trichogrammatidae</taxon>
        <taxon>Trichogramma</taxon>
    </lineage>
</organism>
<evidence type="ECO:0000313" key="1">
    <source>
        <dbReference type="EMBL" id="KAL3388821.1"/>
    </source>
</evidence>
<proteinExistence type="predicted"/>
<protein>
    <submittedName>
        <fullName evidence="1">Uncharacterized protein</fullName>
    </submittedName>
</protein>
<dbReference type="EMBL" id="JBJJXI010000128">
    <property type="protein sequence ID" value="KAL3388821.1"/>
    <property type="molecule type" value="Genomic_DNA"/>
</dbReference>
<evidence type="ECO:0000313" key="2">
    <source>
        <dbReference type="Proteomes" id="UP001627154"/>
    </source>
</evidence>
<dbReference type="Proteomes" id="UP001627154">
    <property type="component" value="Unassembled WGS sequence"/>
</dbReference>
<keyword evidence="2" id="KW-1185">Reference proteome</keyword>
<sequence>MIVAPLECNNPSGEHLLIDTQHYELHFETNARVSIIQRNGTITELRNYMIRDADWTDVDPYERIAYSTHNGYIGVCAKTTETRA</sequence>
<reference evidence="1 2" key="1">
    <citation type="journal article" date="2024" name="bioRxiv">
        <title>A reference genome for Trichogramma kaykai: A tiny desert-dwelling parasitoid wasp with competing sex-ratio distorters.</title>
        <authorList>
            <person name="Culotta J."/>
            <person name="Lindsey A.R."/>
        </authorList>
    </citation>
    <scope>NUCLEOTIDE SEQUENCE [LARGE SCALE GENOMIC DNA]</scope>
    <source>
        <strain evidence="1 2">KSX58</strain>
    </source>
</reference>